<dbReference type="SUPFAM" id="SSF51182">
    <property type="entry name" value="RmlC-like cupins"/>
    <property type="match status" value="1"/>
</dbReference>
<dbReference type="InterPro" id="IPR014710">
    <property type="entry name" value="RmlC-like_jellyroll"/>
</dbReference>
<dbReference type="AlphaFoldDB" id="A0A2N9L213"/>
<feature type="domain" description="Cupin type-2" evidence="3">
    <location>
        <begin position="68"/>
        <end position="136"/>
    </location>
</feature>
<proteinExistence type="predicted"/>
<feature type="signal peptide" evidence="2">
    <location>
        <begin position="1"/>
        <end position="23"/>
    </location>
</feature>
<dbReference type="InterPro" id="IPR011051">
    <property type="entry name" value="RmlC_Cupin_sf"/>
</dbReference>
<name>A0A2N9L213_9BACT</name>
<gene>
    <name evidence="4" type="ORF">SBA5_10052</name>
</gene>
<protein>
    <submittedName>
        <fullName evidence="4">Cupin 2 conserved barrel domain protein</fullName>
    </submittedName>
</protein>
<evidence type="ECO:0000313" key="4">
    <source>
        <dbReference type="EMBL" id="SPE17366.1"/>
    </source>
</evidence>
<dbReference type="InterPro" id="IPR013096">
    <property type="entry name" value="Cupin_2"/>
</dbReference>
<evidence type="ECO:0000256" key="2">
    <source>
        <dbReference type="SAM" id="SignalP"/>
    </source>
</evidence>
<reference evidence="5" key="1">
    <citation type="submission" date="2018-02" db="EMBL/GenBank/DDBJ databases">
        <authorList>
            <person name="Hausmann B."/>
        </authorList>
    </citation>
    <scope>NUCLEOTIDE SEQUENCE [LARGE SCALE GENOMIC DNA]</scope>
    <source>
        <strain evidence="5">Peat soil MAG SbA5</strain>
    </source>
</reference>
<keyword evidence="1" id="KW-0479">Metal-binding</keyword>
<dbReference type="CDD" id="cd02209">
    <property type="entry name" value="cupin_XRE_C"/>
    <property type="match status" value="1"/>
</dbReference>
<evidence type="ECO:0000256" key="1">
    <source>
        <dbReference type="ARBA" id="ARBA00022723"/>
    </source>
</evidence>
<dbReference type="EMBL" id="OKRB01000001">
    <property type="protein sequence ID" value="SPE17366.1"/>
    <property type="molecule type" value="Genomic_DNA"/>
</dbReference>
<evidence type="ECO:0000313" key="5">
    <source>
        <dbReference type="Proteomes" id="UP000239735"/>
    </source>
</evidence>
<organism evidence="4 5">
    <name type="scientific">Candidatus Sulfuritelmatomonas gaucii</name>
    <dbReference type="NCBI Taxonomy" id="2043161"/>
    <lineage>
        <taxon>Bacteria</taxon>
        <taxon>Pseudomonadati</taxon>
        <taxon>Acidobacteriota</taxon>
        <taxon>Terriglobia</taxon>
        <taxon>Terriglobales</taxon>
        <taxon>Acidobacteriaceae</taxon>
        <taxon>Candidatus Sulfuritelmatomonas</taxon>
    </lineage>
</organism>
<feature type="chain" id="PRO_5014809078" evidence="2">
    <location>
        <begin position="24"/>
        <end position="146"/>
    </location>
</feature>
<accession>A0A2N9L213</accession>
<dbReference type="Proteomes" id="UP000239735">
    <property type="component" value="Unassembled WGS sequence"/>
</dbReference>
<dbReference type="PANTHER" id="PTHR35848:SF6">
    <property type="entry name" value="CUPIN TYPE-2 DOMAIN-CONTAINING PROTEIN"/>
    <property type="match status" value="1"/>
</dbReference>
<dbReference type="Gene3D" id="2.60.120.10">
    <property type="entry name" value="Jelly Rolls"/>
    <property type="match status" value="1"/>
</dbReference>
<dbReference type="PANTHER" id="PTHR35848">
    <property type="entry name" value="OXALATE-BINDING PROTEIN"/>
    <property type="match status" value="1"/>
</dbReference>
<sequence length="146" mass="15582">MNRRELFTALAATAVLGEGLALAADPEPVMGSHVFDWNSFVDKPNANGSVRTVCSTPTATLENLEIHITTLNPGKSPHPPHKHPNEELIILRQGTVETLSNGEWIRVGPGSVIFNGSNQLHGFKNVGTEPAIYHVINVKTAATAAA</sequence>
<dbReference type="OrthoDB" id="9792093at2"/>
<dbReference type="GO" id="GO:0046872">
    <property type="term" value="F:metal ion binding"/>
    <property type="evidence" value="ECO:0007669"/>
    <property type="project" value="UniProtKB-KW"/>
</dbReference>
<dbReference type="Pfam" id="PF07883">
    <property type="entry name" value="Cupin_2"/>
    <property type="match status" value="1"/>
</dbReference>
<keyword evidence="2" id="KW-0732">Signal</keyword>
<evidence type="ECO:0000259" key="3">
    <source>
        <dbReference type="Pfam" id="PF07883"/>
    </source>
</evidence>
<dbReference type="InterPro" id="IPR051610">
    <property type="entry name" value="GPI/OXD"/>
</dbReference>